<dbReference type="AlphaFoldDB" id="A0A815PR56"/>
<gene>
    <name evidence="1" type="ORF">JYZ213_LOCUS40743</name>
</gene>
<proteinExistence type="predicted"/>
<sequence>MFYNTNNNVKVLIERDITMAAKYGSDQRPLFIIEKPAIHASNMLYEYNASTISGLFDGTTINSNETTKNDNNIMINNESSNE</sequence>
<comment type="caution">
    <text evidence="1">The sequence shown here is derived from an EMBL/GenBank/DDBJ whole genome shotgun (WGS) entry which is preliminary data.</text>
</comment>
<dbReference type="EMBL" id="CAJNOG010001537">
    <property type="protein sequence ID" value="CAF1452035.1"/>
    <property type="molecule type" value="Genomic_DNA"/>
</dbReference>
<accession>A0A815PR56</accession>
<evidence type="ECO:0000313" key="1">
    <source>
        <dbReference type="EMBL" id="CAF1452035.1"/>
    </source>
</evidence>
<organism evidence="1 2">
    <name type="scientific">Adineta steineri</name>
    <dbReference type="NCBI Taxonomy" id="433720"/>
    <lineage>
        <taxon>Eukaryota</taxon>
        <taxon>Metazoa</taxon>
        <taxon>Spiralia</taxon>
        <taxon>Gnathifera</taxon>
        <taxon>Rotifera</taxon>
        <taxon>Eurotatoria</taxon>
        <taxon>Bdelloidea</taxon>
        <taxon>Adinetida</taxon>
        <taxon>Adinetidae</taxon>
        <taxon>Adineta</taxon>
    </lineage>
</organism>
<evidence type="ECO:0000313" key="2">
    <source>
        <dbReference type="Proteomes" id="UP000663845"/>
    </source>
</evidence>
<dbReference type="Proteomes" id="UP000663845">
    <property type="component" value="Unassembled WGS sequence"/>
</dbReference>
<protein>
    <submittedName>
        <fullName evidence="1">Uncharacterized protein</fullName>
    </submittedName>
</protein>
<reference evidence="1" key="1">
    <citation type="submission" date="2021-02" db="EMBL/GenBank/DDBJ databases">
        <authorList>
            <person name="Nowell W R."/>
        </authorList>
    </citation>
    <scope>NUCLEOTIDE SEQUENCE</scope>
</reference>
<name>A0A815PR56_9BILA</name>